<evidence type="ECO:0000256" key="1">
    <source>
        <dbReference type="SAM" id="MobiDB-lite"/>
    </source>
</evidence>
<organism evidence="2 3">
    <name type="scientific">Purpureocillium lilacinum</name>
    <name type="common">Paecilomyces lilacinus</name>
    <dbReference type="NCBI Taxonomy" id="33203"/>
    <lineage>
        <taxon>Eukaryota</taxon>
        <taxon>Fungi</taxon>
        <taxon>Dikarya</taxon>
        <taxon>Ascomycota</taxon>
        <taxon>Pezizomycotina</taxon>
        <taxon>Sordariomycetes</taxon>
        <taxon>Hypocreomycetidae</taxon>
        <taxon>Hypocreales</taxon>
        <taxon>Ophiocordycipitaceae</taxon>
        <taxon>Purpureocillium</taxon>
    </lineage>
</organism>
<feature type="region of interest" description="Disordered" evidence="1">
    <location>
        <begin position="170"/>
        <end position="196"/>
    </location>
</feature>
<dbReference type="Proteomes" id="UP001287286">
    <property type="component" value="Unassembled WGS sequence"/>
</dbReference>
<sequence length="359" mass="38140">MLLEPPAMGWAVGGTHIHPPKPPSSVCPWHHARASQHQAASSSPPPPNPNLAKLAPLAAVEAPSPFPAGELVGAAPPPPGQRPNRRGRPTTTHLTGPDELLQAAARCGRPQDGKLRPAALRHAWPPFPASLSKLPAAPSSASMASRHLHRLPPGGPLPLRGTQAKKLIGRPRIPSNGMAPRACRYSRPRRGGGALPPRTQLYELTGSHLASPIDTRRGVARERAAQRPGTWRCASASFLFRRVNYLPSLAGGRSSDAIPHRGGGHRTASQCATLSGISNTARALDRSPSTTAPHRRRGGACWLGFVRDRRRAARTQLDMGGGANSNWPAQLKGTRSPPTARVPGWAPSRQLPRLIVLTP</sequence>
<feature type="region of interest" description="Disordered" evidence="1">
    <location>
        <begin position="317"/>
        <end position="346"/>
    </location>
</feature>
<protein>
    <submittedName>
        <fullName evidence="2">Uncharacterized protein</fullName>
    </submittedName>
</protein>
<accession>A0ABR0CDE1</accession>
<evidence type="ECO:0000313" key="2">
    <source>
        <dbReference type="EMBL" id="KAK4094160.1"/>
    </source>
</evidence>
<feature type="compositionally biased region" description="Low complexity" evidence="1">
    <location>
        <begin position="50"/>
        <end position="59"/>
    </location>
</feature>
<dbReference type="EMBL" id="JAWRVI010000004">
    <property type="protein sequence ID" value="KAK4094160.1"/>
    <property type="molecule type" value="Genomic_DNA"/>
</dbReference>
<keyword evidence="3" id="KW-1185">Reference proteome</keyword>
<gene>
    <name evidence="2" type="ORF">Purlil1_1651</name>
</gene>
<evidence type="ECO:0000313" key="3">
    <source>
        <dbReference type="Proteomes" id="UP001287286"/>
    </source>
</evidence>
<feature type="region of interest" description="Disordered" evidence="1">
    <location>
        <begin position="13"/>
        <end position="97"/>
    </location>
</feature>
<name>A0ABR0CDE1_PURLI</name>
<comment type="caution">
    <text evidence="2">The sequence shown here is derived from an EMBL/GenBank/DDBJ whole genome shotgun (WGS) entry which is preliminary data.</text>
</comment>
<proteinExistence type="predicted"/>
<reference evidence="2 3" key="1">
    <citation type="journal article" date="2024" name="Microbiol. Resour. Announc.">
        <title>Genome annotations for the ascomycete fungi Trichoderma harzianum, Trichoderma aggressivum, and Purpureocillium lilacinum.</title>
        <authorList>
            <person name="Beijen E.P.W."/>
            <person name="Ohm R.A."/>
        </authorList>
    </citation>
    <scope>NUCLEOTIDE SEQUENCE [LARGE SCALE GENOMIC DNA]</scope>
    <source>
        <strain evidence="2 3">CBS 150709</strain>
    </source>
</reference>